<dbReference type="InterPro" id="IPR002052">
    <property type="entry name" value="DNA_methylase_N6_adenine_CS"/>
</dbReference>
<evidence type="ECO:0000313" key="2">
    <source>
        <dbReference type="Proteomes" id="UP000177152"/>
    </source>
</evidence>
<dbReference type="AlphaFoldDB" id="A0A1G2K907"/>
<gene>
    <name evidence="1" type="ORF">A2633_02455</name>
</gene>
<accession>A0A1G2K907</accession>
<dbReference type="PROSITE" id="PS00092">
    <property type="entry name" value="N6_MTASE"/>
    <property type="match status" value="1"/>
</dbReference>
<comment type="caution">
    <text evidence="1">The sequence shown here is derived from an EMBL/GenBank/DDBJ whole genome shotgun (WGS) entry which is preliminary data.</text>
</comment>
<organism evidence="1 2">
    <name type="scientific">Candidatus Sungbacteria bacterium RIFCSPHIGHO2_01_FULL_47_32</name>
    <dbReference type="NCBI Taxonomy" id="1802264"/>
    <lineage>
        <taxon>Bacteria</taxon>
        <taxon>Candidatus Sungiibacteriota</taxon>
    </lineage>
</organism>
<dbReference type="Proteomes" id="UP000177152">
    <property type="component" value="Unassembled WGS sequence"/>
</dbReference>
<dbReference type="GO" id="GO:0032259">
    <property type="term" value="P:methylation"/>
    <property type="evidence" value="ECO:0007669"/>
    <property type="project" value="InterPro"/>
</dbReference>
<proteinExistence type="predicted"/>
<protein>
    <submittedName>
        <fullName evidence="1">Uncharacterized protein</fullName>
    </submittedName>
</protein>
<reference evidence="1 2" key="1">
    <citation type="journal article" date="2016" name="Nat. Commun.">
        <title>Thousands of microbial genomes shed light on interconnected biogeochemical processes in an aquifer system.</title>
        <authorList>
            <person name="Anantharaman K."/>
            <person name="Brown C.T."/>
            <person name="Hug L.A."/>
            <person name="Sharon I."/>
            <person name="Castelle C.J."/>
            <person name="Probst A.J."/>
            <person name="Thomas B.C."/>
            <person name="Singh A."/>
            <person name="Wilkins M.J."/>
            <person name="Karaoz U."/>
            <person name="Brodie E.L."/>
            <person name="Williams K.H."/>
            <person name="Hubbard S.S."/>
            <person name="Banfield J.F."/>
        </authorList>
    </citation>
    <scope>NUCLEOTIDE SEQUENCE [LARGE SCALE GENOMIC DNA]</scope>
</reference>
<dbReference type="GO" id="GO:0003676">
    <property type="term" value="F:nucleic acid binding"/>
    <property type="evidence" value="ECO:0007669"/>
    <property type="project" value="InterPro"/>
</dbReference>
<evidence type="ECO:0000313" key="1">
    <source>
        <dbReference type="EMBL" id="OGZ95922.1"/>
    </source>
</evidence>
<dbReference type="EMBL" id="MHQC01000002">
    <property type="protein sequence ID" value="OGZ95922.1"/>
    <property type="molecule type" value="Genomic_DNA"/>
</dbReference>
<sequence length="175" mass="19532">MLGVTMLASFIFAGHIPPKSPVSDKVIFYEVFGNPPYVGPAAPQSLKSERNTDKFLETLFKNLPENQAFILMIFTLGENEGNFITASLVFTRDGYTEGWGTGFRGWNIITNRDGKEKIQRTYVSSENKKQATMAFNGALYLVLAEIDLSAVDPKLSAENLDAKTKPYFDYLKSLL</sequence>
<name>A0A1G2K907_9BACT</name>
<dbReference type="GO" id="GO:0008168">
    <property type="term" value="F:methyltransferase activity"/>
    <property type="evidence" value="ECO:0007669"/>
    <property type="project" value="InterPro"/>
</dbReference>